<dbReference type="PROSITE" id="PS00123">
    <property type="entry name" value="ALKALINE_PHOSPHATASE"/>
    <property type="match status" value="1"/>
</dbReference>
<comment type="similarity">
    <text evidence="1 9">Belongs to the alkaline phosphatase family.</text>
</comment>
<name>A0A1H4EWH1_ALKAM</name>
<keyword evidence="5 8" id="KW-0862">Zinc</keyword>
<dbReference type="PRINTS" id="PR00113">
    <property type="entry name" value="ALKPHPHTASE"/>
</dbReference>
<feature type="signal peptide" evidence="10">
    <location>
        <begin position="1"/>
        <end position="18"/>
    </location>
</feature>
<feature type="active site" description="Phosphoserine intermediate" evidence="7">
    <location>
        <position position="90"/>
    </location>
</feature>
<evidence type="ECO:0000256" key="7">
    <source>
        <dbReference type="PIRSR" id="PIRSR601952-1"/>
    </source>
</evidence>
<dbReference type="RefSeq" id="WP_091344200.1">
    <property type="nucleotide sequence ID" value="NZ_FNRM01000008.1"/>
</dbReference>
<feature type="binding site" evidence="8">
    <location>
        <position position="141"/>
    </location>
    <ligand>
        <name>Mg(2+)</name>
        <dbReference type="ChEBI" id="CHEBI:18420"/>
    </ligand>
</feature>
<dbReference type="InterPro" id="IPR018299">
    <property type="entry name" value="Alkaline_phosphatase_AS"/>
</dbReference>
<evidence type="ECO:0000313" key="11">
    <source>
        <dbReference type="EMBL" id="SEA89217.1"/>
    </source>
</evidence>
<keyword evidence="12" id="KW-1185">Reference proteome</keyword>
<evidence type="ECO:0000256" key="3">
    <source>
        <dbReference type="ARBA" id="ARBA00022723"/>
    </source>
</evidence>
<keyword evidence="2" id="KW-0597">Phosphoprotein</keyword>
<sequence length="444" mass="48890">MNRFVLPLAATLILAACAQTPSSTPPAVEQTAPSNIIFMIGDGMGSNYLTAYRYFLAEGKHQQIKPTIYDQLWTGMSSTWPDDQTLVTDSAASATALATGFKSFNGAISVDQQHVPIGTMMQQAKRLGKANGIVASSQINHATPAAFLAHNKSRRNMDAIADQYFDIRINGQLVPDVMFGGGLTHFIRDDRNLVSEFQAEGYQYADSWQQLKQLNQMPALALLAENGLPYVLNQEMESPLQIMTEKALELLAGHPHGFVLMVEGSQIDWCGHANDIACAMAEMHDFARAIQSAKAFVDANPDTLLIITADHETGGLALAADGIYEWRADLIYGVQFTVREITRRMMELEQAELADQWRHWTGLTLSDEQRMAVLAVHDDKTELRNLLNGFINQATRTGWTTTGHTAADVPVLAYGKGAEQFTGFMDNIDIAKRLMQFIQSSASQ</sequence>
<protein>
    <submittedName>
        <fullName evidence="11">Alkaline phosphatase</fullName>
    </submittedName>
</protein>
<dbReference type="CDD" id="cd16012">
    <property type="entry name" value="ALP"/>
    <property type="match status" value="1"/>
</dbReference>
<dbReference type="InterPro" id="IPR017850">
    <property type="entry name" value="Alkaline_phosphatase_core_sf"/>
</dbReference>
<keyword evidence="3 8" id="KW-0479">Metal-binding</keyword>
<evidence type="ECO:0000256" key="10">
    <source>
        <dbReference type="SAM" id="SignalP"/>
    </source>
</evidence>
<dbReference type="Gene3D" id="3.40.720.10">
    <property type="entry name" value="Alkaline Phosphatase, subunit A"/>
    <property type="match status" value="1"/>
</dbReference>
<dbReference type="GO" id="GO:0046872">
    <property type="term" value="F:metal ion binding"/>
    <property type="evidence" value="ECO:0007669"/>
    <property type="project" value="UniProtKB-KW"/>
</dbReference>
<dbReference type="InterPro" id="IPR001952">
    <property type="entry name" value="Alkaline_phosphatase"/>
</dbReference>
<proteinExistence type="inferred from homology"/>
<feature type="binding site" evidence="8">
    <location>
        <position position="42"/>
    </location>
    <ligand>
        <name>Mg(2+)</name>
        <dbReference type="ChEBI" id="CHEBI:18420"/>
    </ligand>
</feature>
<keyword evidence="4" id="KW-0378">Hydrolase</keyword>
<feature type="binding site" evidence="8">
    <location>
        <position position="268"/>
    </location>
    <ligand>
        <name>Zn(2+)</name>
        <dbReference type="ChEBI" id="CHEBI:29105"/>
        <label>2</label>
    </ligand>
</feature>
<feature type="binding site" evidence="8">
    <location>
        <position position="311"/>
    </location>
    <ligand>
        <name>Zn(2+)</name>
        <dbReference type="ChEBI" id="CHEBI:29105"/>
        <label>2</label>
    </ligand>
</feature>
<feature type="chain" id="PRO_5011564449" evidence="10">
    <location>
        <begin position="19"/>
        <end position="444"/>
    </location>
</feature>
<dbReference type="OrthoDB" id="9794455at2"/>
<feature type="binding site" evidence="8">
    <location>
        <position position="310"/>
    </location>
    <ligand>
        <name>Zn(2+)</name>
        <dbReference type="ChEBI" id="CHEBI:29105"/>
        <label>2</label>
    </ligand>
</feature>
<dbReference type="PROSITE" id="PS51257">
    <property type="entry name" value="PROKAR_LIPOPROTEIN"/>
    <property type="match status" value="1"/>
</dbReference>
<evidence type="ECO:0000256" key="5">
    <source>
        <dbReference type="ARBA" id="ARBA00022833"/>
    </source>
</evidence>
<feature type="binding site" evidence="8">
    <location>
        <position position="404"/>
    </location>
    <ligand>
        <name>Zn(2+)</name>
        <dbReference type="ChEBI" id="CHEBI:29105"/>
        <label>2</label>
    </ligand>
</feature>
<dbReference type="PANTHER" id="PTHR11596:SF5">
    <property type="entry name" value="ALKALINE PHOSPHATASE"/>
    <property type="match status" value="1"/>
</dbReference>
<dbReference type="SMART" id="SM00098">
    <property type="entry name" value="alkPPc"/>
    <property type="match status" value="1"/>
</dbReference>
<dbReference type="SUPFAM" id="SSF53649">
    <property type="entry name" value="Alkaline phosphatase-like"/>
    <property type="match status" value="1"/>
</dbReference>
<reference evidence="11 12" key="1">
    <citation type="submission" date="2016-10" db="EMBL/GenBank/DDBJ databases">
        <authorList>
            <person name="de Groot N.N."/>
        </authorList>
    </citation>
    <scope>NUCLEOTIDE SEQUENCE [LARGE SCALE GENOMIC DNA]</scope>
    <source>
        <strain evidence="11 12">CGMCC 1.3430</strain>
    </source>
</reference>
<feature type="binding site" evidence="8">
    <location>
        <position position="263"/>
    </location>
    <ligand>
        <name>Mg(2+)</name>
        <dbReference type="ChEBI" id="CHEBI:18420"/>
    </ligand>
</feature>
<evidence type="ECO:0000256" key="4">
    <source>
        <dbReference type="ARBA" id="ARBA00022801"/>
    </source>
</evidence>
<feature type="binding site" evidence="8">
    <location>
        <position position="272"/>
    </location>
    <ligand>
        <name>Zn(2+)</name>
        <dbReference type="ChEBI" id="CHEBI:29105"/>
        <label>2</label>
    </ligand>
</feature>
<evidence type="ECO:0000256" key="6">
    <source>
        <dbReference type="ARBA" id="ARBA00022842"/>
    </source>
</evidence>
<dbReference type="Pfam" id="PF00245">
    <property type="entry name" value="Alk_phosphatase"/>
    <property type="match status" value="1"/>
</dbReference>
<dbReference type="Proteomes" id="UP000198773">
    <property type="component" value="Unassembled WGS sequence"/>
</dbReference>
<accession>A0A1H4EWH1</accession>
<dbReference type="STRING" id="152573.SAMN04488051_10838"/>
<comment type="cofactor">
    <cofactor evidence="8">
        <name>Mg(2+)</name>
        <dbReference type="ChEBI" id="CHEBI:18420"/>
    </cofactor>
    <text evidence="8">Binds 1 Mg(2+) ion.</text>
</comment>
<dbReference type="Gene3D" id="1.10.60.40">
    <property type="match status" value="1"/>
</dbReference>
<dbReference type="PANTHER" id="PTHR11596">
    <property type="entry name" value="ALKALINE PHOSPHATASE"/>
    <property type="match status" value="1"/>
</dbReference>
<dbReference type="EMBL" id="FNRM01000008">
    <property type="protein sequence ID" value="SEA89217.1"/>
    <property type="molecule type" value="Genomic_DNA"/>
</dbReference>
<comment type="cofactor">
    <cofactor evidence="8">
        <name>Zn(2+)</name>
        <dbReference type="ChEBI" id="CHEBI:29105"/>
    </cofactor>
    <text evidence="8">Binds 2 Zn(2+) ions.</text>
</comment>
<evidence type="ECO:0000313" key="12">
    <source>
        <dbReference type="Proteomes" id="UP000198773"/>
    </source>
</evidence>
<feature type="binding site" evidence="8">
    <location>
        <position position="143"/>
    </location>
    <ligand>
        <name>Mg(2+)</name>
        <dbReference type="ChEBI" id="CHEBI:18420"/>
    </ligand>
</feature>
<dbReference type="GO" id="GO:0004035">
    <property type="term" value="F:alkaline phosphatase activity"/>
    <property type="evidence" value="ECO:0007669"/>
    <property type="project" value="TreeGrafter"/>
</dbReference>
<keyword evidence="10" id="KW-0732">Signal</keyword>
<gene>
    <name evidence="11" type="ORF">SAMN04488051_10838</name>
</gene>
<keyword evidence="6 8" id="KW-0460">Magnesium</keyword>
<evidence type="ECO:0000256" key="8">
    <source>
        <dbReference type="PIRSR" id="PIRSR601952-2"/>
    </source>
</evidence>
<evidence type="ECO:0000256" key="9">
    <source>
        <dbReference type="RuleBase" id="RU003946"/>
    </source>
</evidence>
<feature type="binding site" evidence="8">
    <location>
        <position position="42"/>
    </location>
    <ligand>
        <name>Zn(2+)</name>
        <dbReference type="ChEBI" id="CHEBI:29105"/>
        <label>2</label>
    </ligand>
</feature>
<evidence type="ECO:0000256" key="1">
    <source>
        <dbReference type="ARBA" id="ARBA00005984"/>
    </source>
</evidence>
<dbReference type="AlphaFoldDB" id="A0A1H4EWH1"/>
<organism evidence="11 12">
    <name type="scientific">Alkalimonas amylolytica</name>
    <dbReference type="NCBI Taxonomy" id="152573"/>
    <lineage>
        <taxon>Bacteria</taxon>
        <taxon>Pseudomonadati</taxon>
        <taxon>Pseudomonadota</taxon>
        <taxon>Gammaproteobacteria</taxon>
        <taxon>Alkalimonas</taxon>
    </lineage>
</organism>
<evidence type="ECO:0000256" key="2">
    <source>
        <dbReference type="ARBA" id="ARBA00022553"/>
    </source>
</evidence>